<evidence type="ECO:0000256" key="3">
    <source>
        <dbReference type="ARBA" id="ARBA00004065"/>
    </source>
</evidence>
<comment type="similarity">
    <text evidence="5 14 16">Belongs to the RNase HII family.</text>
</comment>
<gene>
    <name evidence="14" type="primary">rnhB</name>
    <name evidence="18" type="ORF">JZM60_02200</name>
</gene>
<evidence type="ECO:0000256" key="16">
    <source>
        <dbReference type="RuleBase" id="RU003515"/>
    </source>
</evidence>
<evidence type="ECO:0000256" key="15">
    <source>
        <dbReference type="PROSITE-ProRule" id="PRU01319"/>
    </source>
</evidence>
<proteinExistence type="inferred from homology"/>
<organism evidence="18 19">
    <name type="scientific">Geobacter benzoatilyticus</name>
    <dbReference type="NCBI Taxonomy" id="2815309"/>
    <lineage>
        <taxon>Bacteria</taxon>
        <taxon>Pseudomonadati</taxon>
        <taxon>Thermodesulfobacteriota</taxon>
        <taxon>Desulfuromonadia</taxon>
        <taxon>Geobacterales</taxon>
        <taxon>Geobacteraceae</taxon>
        <taxon>Geobacter</taxon>
    </lineage>
</organism>
<protein>
    <recommendedName>
        <fullName evidence="7 14">Ribonuclease HII</fullName>
        <shortName evidence="14">RNase HII</shortName>
        <ecNumber evidence="6 14">3.1.26.4</ecNumber>
    </recommendedName>
</protein>
<feature type="binding site" evidence="14 15">
    <location>
        <position position="34"/>
    </location>
    <ligand>
        <name>a divalent metal cation</name>
        <dbReference type="ChEBI" id="CHEBI:60240"/>
    </ligand>
</feature>
<evidence type="ECO:0000256" key="11">
    <source>
        <dbReference type="ARBA" id="ARBA00022759"/>
    </source>
</evidence>
<dbReference type="InterPro" id="IPR001352">
    <property type="entry name" value="RNase_HII/HIII"/>
</dbReference>
<evidence type="ECO:0000259" key="17">
    <source>
        <dbReference type="PROSITE" id="PS51975"/>
    </source>
</evidence>
<keyword evidence="10 14" id="KW-0479">Metal-binding</keyword>
<evidence type="ECO:0000256" key="7">
    <source>
        <dbReference type="ARBA" id="ARBA00019179"/>
    </source>
</evidence>
<comment type="catalytic activity">
    <reaction evidence="1 14 15 16">
        <text>Endonucleolytic cleavage to 5'-phosphomonoester.</text>
        <dbReference type="EC" id="3.1.26.4"/>
    </reaction>
</comment>
<dbReference type="PROSITE" id="PS51975">
    <property type="entry name" value="RNASE_H_2"/>
    <property type="match status" value="1"/>
</dbReference>
<dbReference type="Pfam" id="PF01351">
    <property type="entry name" value="RNase_HII"/>
    <property type="match status" value="1"/>
</dbReference>
<dbReference type="PANTHER" id="PTHR10954">
    <property type="entry name" value="RIBONUCLEASE H2 SUBUNIT A"/>
    <property type="match status" value="1"/>
</dbReference>
<keyword evidence="8 14" id="KW-0963">Cytoplasm</keyword>
<keyword evidence="9 14" id="KW-0540">Nuclease</keyword>
<dbReference type="Proteomes" id="UP000663651">
    <property type="component" value="Chromosome"/>
</dbReference>
<evidence type="ECO:0000256" key="2">
    <source>
        <dbReference type="ARBA" id="ARBA00001946"/>
    </source>
</evidence>
<evidence type="ECO:0000256" key="4">
    <source>
        <dbReference type="ARBA" id="ARBA00004496"/>
    </source>
</evidence>
<comment type="subcellular location">
    <subcellularLocation>
        <location evidence="4 14">Cytoplasm</location>
    </subcellularLocation>
</comment>
<dbReference type="EC" id="3.1.26.4" evidence="6 14"/>
<dbReference type="Gene3D" id="3.30.420.10">
    <property type="entry name" value="Ribonuclease H-like superfamily/Ribonuclease H"/>
    <property type="match status" value="1"/>
</dbReference>
<evidence type="ECO:0000256" key="8">
    <source>
        <dbReference type="ARBA" id="ARBA00022490"/>
    </source>
</evidence>
<feature type="domain" description="RNase H type-2" evidence="17">
    <location>
        <begin position="27"/>
        <end position="213"/>
    </location>
</feature>
<comment type="cofactor">
    <cofactor evidence="2">
        <name>Mg(2+)</name>
        <dbReference type="ChEBI" id="CHEBI:18420"/>
    </cofactor>
</comment>
<evidence type="ECO:0000256" key="13">
    <source>
        <dbReference type="ARBA" id="ARBA00023211"/>
    </source>
</evidence>
<dbReference type="InterPro" id="IPR036397">
    <property type="entry name" value="RNaseH_sf"/>
</dbReference>
<keyword evidence="13 14" id="KW-0464">Manganese</keyword>
<evidence type="ECO:0000313" key="19">
    <source>
        <dbReference type="Proteomes" id="UP000663651"/>
    </source>
</evidence>
<feature type="binding site" evidence="14 15">
    <location>
        <position position="33"/>
    </location>
    <ligand>
        <name>a divalent metal cation</name>
        <dbReference type="ChEBI" id="CHEBI:60240"/>
    </ligand>
</feature>
<evidence type="ECO:0000256" key="10">
    <source>
        <dbReference type="ARBA" id="ARBA00022723"/>
    </source>
</evidence>
<dbReference type="EMBL" id="CP071382">
    <property type="protein sequence ID" value="QSV46119.1"/>
    <property type="molecule type" value="Genomic_DNA"/>
</dbReference>
<comment type="function">
    <text evidence="3 14 16">Endonuclease that specifically degrades the RNA of RNA-DNA hybrids.</text>
</comment>
<evidence type="ECO:0000256" key="14">
    <source>
        <dbReference type="HAMAP-Rule" id="MF_00052"/>
    </source>
</evidence>
<evidence type="ECO:0000256" key="12">
    <source>
        <dbReference type="ARBA" id="ARBA00022801"/>
    </source>
</evidence>
<feature type="binding site" evidence="14 15">
    <location>
        <position position="125"/>
    </location>
    <ligand>
        <name>a divalent metal cation</name>
        <dbReference type="ChEBI" id="CHEBI:60240"/>
    </ligand>
</feature>
<dbReference type="InterPro" id="IPR012337">
    <property type="entry name" value="RNaseH-like_sf"/>
</dbReference>
<dbReference type="HAMAP" id="MF_00052_B">
    <property type="entry name" value="RNase_HII_B"/>
    <property type="match status" value="1"/>
</dbReference>
<evidence type="ECO:0000313" key="18">
    <source>
        <dbReference type="EMBL" id="QSV46119.1"/>
    </source>
</evidence>
<evidence type="ECO:0000256" key="6">
    <source>
        <dbReference type="ARBA" id="ARBA00012180"/>
    </source>
</evidence>
<name>A0ABX7Q3U8_9BACT</name>
<dbReference type="NCBIfam" id="NF000594">
    <property type="entry name" value="PRK00015.1-1"/>
    <property type="match status" value="1"/>
</dbReference>
<evidence type="ECO:0000256" key="1">
    <source>
        <dbReference type="ARBA" id="ARBA00000077"/>
    </source>
</evidence>
<dbReference type="GO" id="GO:0004523">
    <property type="term" value="F:RNA-DNA hybrid ribonuclease activity"/>
    <property type="evidence" value="ECO:0007669"/>
    <property type="project" value="UniProtKB-EC"/>
</dbReference>
<accession>A0ABX7Q3U8</accession>
<keyword evidence="11 14" id="KW-0255">Endonuclease</keyword>
<dbReference type="RefSeq" id="WP_207163907.1">
    <property type="nucleotide sequence ID" value="NZ_CP071382.1"/>
</dbReference>
<keyword evidence="19" id="KW-1185">Reference proteome</keyword>
<comment type="cofactor">
    <cofactor evidence="14 15">
        <name>Mn(2+)</name>
        <dbReference type="ChEBI" id="CHEBI:29035"/>
    </cofactor>
    <cofactor evidence="14 15">
        <name>Mg(2+)</name>
        <dbReference type="ChEBI" id="CHEBI:18420"/>
    </cofactor>
    <text evidence="14 15">Manganese or magnesium. Binds 1 divalent metal ion per monomer in the absence of substrate. May bind a second metal ion after substrate binding.</text>
</comment>
<dbReference type="NCBIfam" id="NF000595">
    <property type="entry name" value="PRK00015.1-3"/>
    <property type="match status" value="1"/>
</dbReference>
<dbReference type="SUPFAM" id="SSF53098">
    <property type="entry name" value="Ribonuclease H-like"/>
    <property type="match status" value="1"/>
</dbReference>
<dbReference type="CDD" id="cd07182">
    <property type="entry name" value="RNase_HII_bacteria_HII_like"/>
    <property type="match status" value="1"/>
</dbReference>
<keyword evidence="12 14" id="KW-0378">Hydrolase</keyword>
<dbReference type="InterPro" id="IPR024567">
    <property type="entry name" value="RNase_HII/HIII_dom"/>
</dbReference>
<sequence length="213" mass="22796">MSLPLFAEMDEMSLWMFEQLAFRRGFRNVAGIDEAGRGPLAGPVVAAAVILPRDVDLPGIDDSKKLSASKREELYALISARALAVGVGVADHACIDRINILQATLHAMGEAVAQLPVSADFLLIDGISNIPINIPQRTIKKGDSASISIAAASIVAKVTRDRMMVEYDQQYPGYGFAGHKGYGCSSHLAAIAELGPCPIHRKTFRGVKEHVAS</sequence>
<evidence type="ECO:0000256" key="5">
    <source>
        <dbReference type="ARBA" id="ARBA00007383"/>
    </source>
</evidence>
<dbReference type="PANTHER" id="PTHR10954:SF18">
    <property type="entry name" value="RIBONUCLEASE HII"/>
    <property type="match status" value="1"/>
</dbReference>
<reference evidence="18 19" key="1">
    <citation type="submission" date="2021-03" db="EMBL/GenBank/DDBJ databases">
        <title>Geobacter metallireducens gen. nov. sp. nov., a microorganism capable of coupling the complete oxidation of organic compounds to the reduction of iron and other metals.</title>
        <authorList>
            <person name="Li Y."/>
        </authorList>
    </citation>
    <scope>NUCLEOTIDE SEQUENCE [LARGE SCALE GENOMIC DNA]</scope>
    <source>
        <strain evidence="18 19">Jerry-YX</strain>
    </source>
</reference>
<dbReference type="InterPro" id="IPR022898">
    <property type="entry name" value="RNase_HII"/>
</dbReference>
<evidence type="ECO:0000256" key="9">
    <source>
        <dbReference type="ARBA" id="ARBA00022722"/>
    </source>
</evidence>